<proteinExistence type="inferred from homology"/>
<feature type="domain" description="Helicase C-terminal" evidence="22">
    <location>
        <begin position="426"/>
        <end position="572"/>
    </location>
</feature>
<evidence type="ECO:0000256" key="9">
    <source>
        <dbReference type="ARBA" id="ARBA00022801"/>
    </source>
</evidence>
<keyword evidence="11" id="KW-0067">ATP-binding</keyword>
<keyword evidence="10" id="KW-0347">Helicase</keyword>
<feature type="region of interest" description="Disordered" evidence="20">
    <location>
        <begin position="728"/>
        <end position="749"/>
    </location>
</feature>
<evidence type="ECO:0000313" key="24">
    <source>
        <dbReference type="EMBL" id="KAK1337196.1"/>
    </source>
</evidence>
<dbReference type="PROSITE" id="PS51195">
    <property type="entry name" value="Q_MOTIF"/>
    <property type="match status" value="1"/>
</dbReference>
<sequence length="929" mass="104511">MLEELGFIGTIGEDDEVPVEPESDSGDEEEEGPIVLGRKQKALQKNRSADFNPDFIFTEKEGMYDGSWAMADVMSQLKKKRAATTLDEKIEKVRKKRKTEDKEAKSGKSEKEKEAKEGSEPEEQEDLEGQDEEGPEDEESETDYSSADENVLTKADTLKVKERKKKKKKGQEAGGFFEDASQYDENLSFQDMNLSRPLLKAITAMNFKQPTPIQKACIPVGLLGKDICACAATGTGKTAAFALPVLERLIYKPRQAPVTRVLVLVPTRELGIQVHSVTKQLAQFCNITTCLAVGGLDVKSQEAALRAAPDILIATPGRLIDHLHNCPSFHLSSIEVLILDEADRMLDEYFEEQMKEIIRMCSHHRQTMLFSATMTDEVKDLASVSLKNPVRIFVNSNTDVAPFLRQEFIRIRPNREGDREAIVAALLTRTFTDHVMLFTQTKKQAHRMHILLGLMGLQVGELHGNLSQTQRLESLRRFKDEQIDILVATDVAARGLDIEGVKTVINFTMPNTIKHYVHRVGRTARAGKAGRSVSLVGEEERKMLKEIVKAAKAPVKARILPQDVILKFRDKIEKMEKDIYAVLQLEAEEKEMQQSEAQVRLCGGLWSPGSLDHQSPKHLRAMASCNCHVIYYQISTQQSVSWKRGKEAQNNEPERSWFQTKEERKKEKIAKALQEFDLALRGKKKRKKFMKDAKKKGEMTAEERSQFEILKAQMFAERLAKRNRRAKRARAMPEEEPARGPAMKQKQVKKSVFDEELTNTSKKALKQYRAGPSFEERKQLGLSHQRRGGNFKSKSRMKLSLQVKAWHLRVCFTECTPCAPGTLQKKHLTESGARGHYGANPSLTVARAKGSSVPSSYIILWISSKFIRLLAVSDQAGCSAPSISEASWTRAPLHGSPTIANHIDVAIGTLEPVATRKTHGFDDLYTLFL</sequence>
<evidence type="ECO:0000256" key="19">
    <source>
        <dbReference type="PROSITE-ProRule" id="PRU00552"/>
    </source>
</evidence>
<dbReference type="InterPro" id="IPR001650">
    <property type="entry name" value="Helicase_C-like"/>
</dbReference>
<dbReference type="PANTHER" id="PTHR47959">
    <property type="entry name" value="ATP-DEPENDENT RNA HELICASE RHLE-RELATED"/>
    <property type="match status" value="1"/>
</dbReference>
<dbReference type="PROSITE" id="PS00039">
    <property type="entry name" value="DEAD_ATP_HELICASE"/>
    <property type="match status" value="1"/>
</dbReference>
<feature type="region of interest" description="Disordered" evidence="20">
    <location>
        <begin position="78"/>
        <end position="172"/>
    </location>
</feature>
<gene>
    <name evidence="24" type="ORF">QTO34_001819</name>
</gene>
<dbReference type="GO" id="GO:0003724">
    <property type="term" value="F:RNA helicase activity"/>
    <property type="evidence" value="ECO:0007669"/>
    <property type="project" value="UniProtKB-EC"/>
</dbReference>
<keyword evidence="25" id="KW-1185">Reference proteome</keyword>
<evidence type="ECO:0000256" key="14">
    <source>
        <dbReference type="ARBA" id="ARBA00047984"/>
    </source>
</evidence>
<dbReference type="GO" id="GO:0003676">
    <property type="term" value="F:nucleic acid binding"/>
    <property type="evidence" value="ECO:0007669"/>
    <property type="project" value="InterPro"/>
</dbReference>
<evidence type="ECO:0000256" key="5">
    <source>
        <dbReference type="ARBA" id="ARBA00022517"/>
    </source>
</evidence>
<evidence type="ECO:0000256" key="20">
    <source>
        <dbReference type="SAM" id="MobiDB-lite"/>
    </source>
</evidence>
<evidence type="ECO:0000259" key="23">
    <source>
        <dbReference type="PROSITE" id="PS51195"/>
    </source>
</evidence>
<feature type="compositionally biased region" description="Acidic residues" evidence="20">
    <location>
        <begin position="120"/>
        <end position="142"/>
    </location>
</feature>
<dbReference type="GO" id="GO:0005694">
    <property type="term" value="C:chromosome"/>
    <property type="evidence" value="ECO:0007669"/>
    <property type="project" value="UniProtKB-SubCell"/>
</dbReference>
<evidence type="ECO:0000313" key="25">
    <source>
        <dbReference type="Proteomes" id="UP001177744"/>
    </source>
</evidence>
<feature type="domain" description="DEAD-box RNA helicase Q" evidence="23">
    <location>
        <begin position="187"/>
        <end position="215"/>
    </location>
</feature>
<dbReference type="FunFam" id="3.40.50.300:FF:001134">
    <property type="entry name" value="Probable ATP-dependent RNA helicase DDX27"/>
    <property type="match status" value="1"/>
</dbReference>
<comment type="subunit">
    <text evidence="16">Associates with PeBoW complex, composed of BOP1, PES1 and WDR12. Interacts directly with BOP1 and PES1.</text>
</comment>
<evidence type="ECO:0000256" key="2">
    <source>
        <dbReference type="ARBA" id="ARBA00004604"/>
    </source>
</evidence>
<dbReference type="Gene3D" id="3.40.50.300">
    <property type="entry name" value="P-loop containing nucleotide triphosphate hydrolases"/>
    <property type="match status" value="2"/>
</dbReference>
<evidence type="ECO:0000256" key="16">
    <source>
        <dbReference type="ARBA" id="ARBA00065947"/>
    </source>
</evidence>
<dbReference type="GO" id="GO:0006364">
    <property type="term" value="P:rRNA processing"/>
    <property type="evidence" value="ECO:0007669"/>
    <property type="project" value="UniProtKB-KW"/>
</dbReference>
<keyword evidence="5" id="KW-0690">Ribosome biogenesis</keyword>
<dbReference type="InterPro" id="IPR027417">
    <property type="entry name" value="P-loop_NTPase"/>
</dbReference>
<evidence type="ECO:0000259" key="21">
    <source>
        <dbReference type="PROSITE" id="PS51192"/>
    </source>
</evidence>
<evidence type="ECO:0000256" key="1">
    <source>
        <dbReference type="ARBA" id="ARBA00004286"/>
    </source>
</evidence>
<comment type="catalytic activity">
    <reaction evidence="14">
        <text>ATP + H2O = ADP + phosphate + H(+)</text>
        <dbReference type="Rhea" id="RHEA:13065"/>
        <dbReference type="ChEBI" id="CHEBI:15377"/>
        <dbReference type="ChEBI" id="CHEBI:15378"/>
        <dbReference type="ChEBI" id="CHEBI:30616"/>
        <dbReference type="ChEBI" id="CHEBI:43474"/>
        <dbReference type="ChEBI" id="CHEBI:456216"/>
        <dbReference type="EC" id="3.6.4.13"/>
    </reaction>
</comment>
<dbReference type="EMBL" id="JAULJE010000011">
    <property type="protein sequence ID" value="KAK1337196.1"/>
    <property type="molecule type" value="Genomic_DNA"/>
</dbReference>
<evidence type="ECO:0000256" key="7">
    <source>
        <dbReference type="ARBA" id="ARBA00022553"/>
    </source>
</evidence>
<evidence type="ECO:0000256" key="18">
    <source>
        <dbReference type="ARBA" id="ARBA00075453"/>
    </source>
</evidence>
<dbReference type="PROSITE" id="PS51194">
    <property type="entry name" value="HELICASE_CTER"/>
    <property type="match status" value="1"/>
</dbReference>
<dbReference type="SMART" id="SM00490">
    <property type="entry name" value="HELICc"/>
    <property type="match status" value="1"/>
</dbReference>
<feature type="domain" description="Helicase ATP-binding" evidence="21">
    <location>
        <begin position="218"/>
        <end position="392"/>
    </location>
</feature>
<dbReference type="EC" id="3.6.4.13" evidence="3"/>
<dbReference type="PANTHER" id="PTHR47959:SF22">
    <property type="entry name" value="RNA HELICASE"/>
    <property type="match status" value="1"/>
</dbReference>
<feature type="short sequence motif" description="Q motif" evidence="19">
    <location>
        <begin position="187"/>
        <end position="215"/>
    </location>
</feature>
<dbReference type="CDD" id="cd18787">
    <property type="entry name" value="SF2_C_DEAD"/>
    <property type="match status" value="1"/>
</dbReference>
<evidence type="ECO:0000256" key="11">
    <source>
        <dbReference type="ARBA" id="ARBA00022840"/>
    </source>
</evidence>
<feature type="compositionally biased region" description="Basic and acidic residues" evidence="20">
    <location>
        <begin position="98"/>
        <end position="119"/>
    </location>
</feature>
<comment type="subcellular location">
    <subcellularLocation>
        <location evidence="1">Chromosome</location>
    </subcellularLocation>
    <subcellularLocation>
        <location evidence="2">Nucleus</location>
        <location evidence="2">Nucleolus</location>
    </subcellularLocation>
</comment>
<evidence type="ECO:0000256" key="4">
    <source>
        <dbReference type="ARBA" id="ARBA00022454"/>
    </source>
</evidence>
<reference evidence="24" key="1">
    <citation type="submission" date="2023-06" db="EMBL/GenBank/DDBJ databases">
        <title>Reference genome for the Northern bat (Eptesicus nilssonii), a most northern bat species.</title>
        <authorList>
            <person name="Laine V.N."/>
            <person name="Pulliainen A.T."/>
            <person name="Lilley T.M."/>
        </authorList>
    </citation>
    <scope>NUCLEOTIDE SEQUENCE</scope>
    <source>
        <strain evidence="24">BLF_Eptnil</strain>
        <tissue evidence="24">Kidney</tissue>
    </source>
</reference>
<feature type="compositionally biased region" description="Acidic residues" evidence="20">
    <location>
        <begin position="12"/>
        <end position="32"/>
    </location>
</feature>
<protein>
    <recommendedName>
        <fullName evidence="17">Probable ATP-dependent RNA helicase DDX27</fullName>
        <ecNumber evidence="3">3.6.4.13</ecNumber>
    </recommendedName>
    <alternativeName>
        <fullName evidence="18">DEAD box protein 27</fullName>
    </alternativeName>
</protein>
<dbReference type="Pfam" id="PF00270">
    <property type="entry name" value="DEAD"/>
    <property type="match status" value="1"/>
</dbReference>
<comment type="caution">
    <text evidence="24">The sequence shown here is derived from an EMBL/GenBank/DDBJ whole genome shotgun (WGS) entry which is preliminary data.</text>
</comment>
<accession>A0AA40HTK8</accession>
<keyword evidence="7" id="KW-0597">Phosphoprotein</keyword>
<dbReference type="GO" id="GO:0016787">
    <property type="term" value="F:hydrolase activity"/>
    <property type="evidence" value="ECO:0007669"/>
    <property type="project" value="UniProtKB-KW"/>
</dbReference>
<dbReference type="PROSITE" id="PS51192">
    <property type="entry name" value="HELICASE_ATP_BIND_1"/>
    <property type="match status" value="1"/>
</dbReference>
<dbReference type="Proteomes" id="UP001177744">
    <property type="component" value="Unassembled WGS sequence"/>
</dbReference>
<dbReference type="CDD" id="cd17947">
    <property type="entry name" value="DEADc_DDX27"/>
    <property type="match status" value="1"/>
</dbReference>
<organism evidence="24 25">
    <name type="scientific">Cnephaeus nilssonii</name>
    <name type="common">Northern bat</name>
    <name type="synonym">Eptesicus nilssonii</name>
    <dbReference type="NCBI Taxonomy" id="3371016"/>
    <lineage>
        <taxon>Eukaryota</taxon>
        <taxon>Metazoa</taxon>
        <taxon>Chordata</taxon>
        <taxon>Craniata</taxon>
        <taxon>Vertebrata</taxon>
        <taxon>Euteleostomi</taxon>
        <taxon>Mammalia</taxon>
        <taxon>Eutheria</taxon>
        <taxon>Laurasiatheria</taxon>
        <taxon>Chiroptera</taxon>
        <taxon>Yangochiroptera</taxon>
        <taxon>Vespertilionidae</taxon>
        <taxon>Cnephaeus</taxon>
    </lineage>
</organism>
<dbReference type="InterPro" id="IPR014001">
    <property type="entry name" value="Helicase_ATP-bd"/>
</dbReference>
<dbReference type="SMART" id="SM00487">
    <property type="entry name" value="DEXDc"/>
    <property type="match status" value="1"/>
</dbReference>
<evidence type="ECO:0000256" key="17">
    <source>
        <dbReference type="ARBA" id="ARBA00072908"/>
    </source>
</evidence>
<name>A0AA40HTK8_CNENI</name>
<evidence type="ECO:0000259" key="22">
    <source>
        <dbReference type="PROSITE" id="PS51194"/>
    </source>
</evidence>
<feature type="region of interest" description="Disordered" evidence="20">
    <location>
        <begin position="1"/>
        <end position="50"/>
    </location>
</feature>
<dbReference type="SUPFAM" id="SSF52540">
    <property type="entry name" value="P-loop containing nucleoside triphosphate hydrolases"/>
    <property type="match status" value="2"/>
</dbReference>
<dbReference type="GO" id="GO:0005829">
    <property type="term" value="C:cytosol"/>
    <property type="evidence" value="ECO:0007669"/>
    <property type="project" value="TreeGrafter"/>
</dbReference>
<keyword evidence="9" id="KW-0378">Hydrolase</keyword>
<evidence type="ECO:0000256" key="6">
    <source>
        <dbReference type="ARBA" id="ARBA00022552"/>
    </source>
</evidence>
<evidence type="ECO:0000256" key="15">
    <source>
        <dbReference type="ARBA" id="ARBA00053341"/>
    </source>
</evidence>
<dbReference type="InterPro" id="IPR050079">
    <property type="entry name" value="DEAD_box_RNA_helicase"/>
</dbReference>
<comment type="function">
    <text evidence="15">Probable ATP-dependent RNA helicase. Component of the nucleolar ribosomal RNA (rRNA) processing machinery that regulates 3' end formation of ribosomal 47S rRNA.</text>
</comment>
<keyword evidence="12" id="KW-0539">Nucleus</keyword>
<evidence type="ECO:0000256" key="13">
    <source>
        <dbReference type="ARBA" id="ARBA00043999"/>
    </source>
</evidence>
<dbReference type="Pfam" id="PF00271">
    <property type="entry name" value="Helicase_C"/>
    <property type="match status" value="1"/>
</dbReference>
<dbReference type="FunFam" id="3.40.50.300:FF:000842">
    <property type="entry name" value="ATP-dependent RNA helicase DRS1"/>
    <property type="match status" value="1"/>
</dbReference>
<evidence type="ECO:0000256" key="8">
    <source>
        <dbReference type="ARBA" id="ARBA00022741"/>
    </source>
</evidence>
<evidence type="ECO:0000256" key="3">
    <source>
        <dbReference type="ARBA" id="ARBA00012552"/>
    </source>
</evidence>
<keyword evidence="6" id="KW-0698">rRNA processing</keyword>
<evidence type="ECO:0000256" key="10">
    <source>
        <dbReference type="ARBA" id="ARBA00022806"/>
    </source>
</evidence>
<keyword evidence="4" id="KW-0158">Chromosome</keyword>
<dbReference type="AlphaFoldDB" id="A0AA40HTK8"/>
<dbReference type="InterPro" id="IPR014014">
    <property type="entry name" value="RNA_helicase_DEAD_Q_motif"/>
</dbReference>
<dbReference type="InterPro" id="IPR011545">
    <property type="entry name" value="DEAD/DEAH_box_helicase_dom"/>
</dbReference>
<dbReference type="InterPro" id="IPR000629">
    <property type="entry name" value="RNA-helicase_DEAD-box_CS"/>
</dbReference>
<dbReference type="GO" id="GO:0005524">
    <property type="term" value="F:ATP binding"/>
    <property type="evidence" value="ECO:0007669"/>
    <property type="project" value="UniProtKB-KW"/>
</dbReference>
<dbReference type="GO" id="GO:0005730">
    <property type="term" value="C:nucleolus"/>
    <property type="evidence" value="ECO:0007669"/>
    <property type="project" value="UniProtKB-SubCell"/>
</dbReference>
<evidence type="ECO:0000256" key="12">
    <source>
        <dbReference type="ARBA" id="ARBA00023242"/>
    </source>
</evidence>
<comment type="similarity">
    <text evidence="13">Belongs to the DEAD box helicase family. DDX27/DRS1 subfamily.</text>
</comment>
<keyword evidence="8" id="KW-0547">Nucleotide-binding</keyword>